<dbReference type="EMBL" id="LR796582">
    <property type="protein sequence ID" value="CAB4153076.1"/>
    <property type="molecule type" value="Genomic_DNA"/>
</dbReference>
<name>A0A6J5N6S5_9CAUD</name>
<evidence type="ECO:0000313" key="1">
    <source>
        <dbReference type="EMBL" id="CAB4153076.1"/>
    </source>
</evidence>
<protein>
    <submittedName>
        <fullName evidence="1">Uncharacterized protein</fullName>
    </submittedName>
</protein>
<organism evidence="1">
    <name type="scientific">uncultured Caudovirales phage</name>
    <dbReference type="NCBI Taxonomy" id="2100421"/>
    <lineage>
        <taxon>Viruses</taxon>
        <taxon>Duplodnaviria</taxon>
        <taxon>Heunggongvirae</taxon>
        <taxon>Uroviricota</taxon>
        <taxon>Caudoviricetes</taxon>
        <taxon>Peduoviridae</taxon>
        <taxon>Maltschvirus</taxon>
        <taxon>Maltschvirus maltsch</taxon>
    </lineage>
</organism>
<sequence>MRIKLGTLKKDVTAYGNKYWIQIEDTKGCDNSDLEGFLDKKITVVIDSQKAIDYLISDFVEEVL</sequence>
<accession>A0A6J5N6S5</accession>
<gene>
    <name evidence="1" type="ORF">UFOVP610_43</name>
</gene>
<reference evidence="1" key="1">
    <citation type="submission" date="2020-04" db="EMBL/GenBank/DDBJ databases">
        <authorList>
            <person name="Chiriac C."/>
            <person name="Salcher M."/>
            <person name="Ghai R."/>
            <person name="Kavagutti S V."/>
        </authorList>
    </citation>
    <scope>NUCLEOTIDE SEQUENCE</scope>
</reference>
<proteinExistence type="predicted"/>